<dbReference type="InterPro" id="IPR043143">
    <property type="entry name" value="Mal/L-sulf/L-lact_DH-like_NADP"/>
</dbReference>
<sequence>MKLDIDTVRTTFFDALRAHGMSEEQAESSAGVFLDAELAGKPSHGAFHLLTYLSALDNSSINGQANPTATACGSVLAIDADDGLAQFALEKHRDQLLDIARTNGVAVAAVRKTYTTGELGWYARFFARHGLISLTTTNSPALVTLNASGERVVGTNPVTFGIPEAMVVDQAATPVAFMRVRQHAERGEPLPQGWAVDAAGRPTDDASVAVDEGALLPNGGHRGGNLALVFEMLAMLAGGESSKSAANRGDEPPRVGLFALVIDPDFFGAGALGRLQAHLATLADEHEVYIPGRTRPAPAELDIDDATWEKLA</sequence>
<dbReference type="PANTHER" id="PTHR11091">
    <property type="entry name" value="OXIDOREDUCTASE-RELATED"/>
    <property type="match status" value="1"/>
</dbReference>
<dbReference type="Proteomes" id="UP000336646">
    <property type="component" value="Unassembled WGS sequence"/>
</dbReference>
<dbReference type="InterPro" id="IPR036111">
    <property type="entry name" value="Mal/L-sulfo/L-lacto_DH-like_sf"/>
</dbReference>
<dbReference type="Gene3D" id="3.30.1370.60">
    <property type="entry name" value="Hypothetical oxidoreductase yiak, domain 2"/>
    <property type="match status" value="1"/>
</dbReference>
<dbReference type="PANTHER" id="PTHR11091:SF0">
    <property type="entry name" value="MALATE DEHYDROGENASE"/>
    <property type="match status" value="1"/>
</dbReference>
<gene>
    <name evidence="3" type="ORF">EKI59_07490</name>
</gene>
<dbReference type="AlphaFoldDB" id="A0A6C1TWD8"/>
<reference evidence="3 4" key="1">
    <citation type="submission" date="2018-12" db="EMBL/GenBank/DDBJ databases">
        <title>Corynebacterium sanguinis sp. nov., a clinically-associated and environmental corynebacterium.</title>
        <authorList>
            <person name="Gonzales-Siles L."/>
            <person name="Jaen-Luchoro D."/>
            <person name="Cardew S."/>
            <person name="Inganas E."/>
            <person name="Ohlen M."/>
            <person name="Jensie-Markopolous S."/>
            <person name="Pinyeiro-Iglesias B."/>
            <person name="Molin K."/>
            <person name="Skovbjerg S."/>
            <person name="Svensson-Stadler L."/>
            <person name="Funke G."/>
            <person name="Moore E.R.B."/>
        </authorList>
    </citation>
    <scope>NUCLEOTIDE SEQUENCE [LARGE SCALE GENOMIC DNA]</scope>
    <source>
        <strain evidence="3 4">58734</strain>
    </source>
</reference>
<dbReference type="EMBL" id="RXIR01000014">
    <property type="protein sequence ID" value="TVS28174.1"/>
    <property type="molecule type" value="Genomic_DNA"/>
</dbReference>
<accession>A0A6C1TWD8</accession>
<dbReference type="OrthoDB" id="924592at2"/>
<dbReference type="RefSeq" id="WP_144741672.1">
    <property type="nucleotide sequence ID" value="NZ_RXIP01000009.1"/>
</dbReference>
<proteinExistence type="inferred from homology"/>
<organism evidence="3 4">
    <name type="scientific">Corynebacterium sanguinis</name>
    <dbReference type="NCBI Taxonomy" id="2594913"/>
    <lineage>
        <taxon>Bacteria</taxon>
        <taxon>Bacillati</taxon>
        <taxon>Actinomycetota</taxon>
        <taxon>Actinomycetes</taxon>
        <taxon>Mycobacteriales</taxon>
        <taxon>Corynebacteriaceae</taxon>
        <taxon>Corynebacterium</taxon>
    </lineage>
</organism>
<dbReference type="SUPFAM" id="SSF89733">
    <property type="entry name" value="L-sulfolactate dehydrogenase-like"/>
    <property type="match status" value="1"/>
</dbReference>
<protein>
    <submittedName>
        <fullName evidence="3">Malate dehydrogenase</fullName>
    </submittedName>
</protein>
<comment type="similarity">
    <text evidence="1">Belongs to the LDH2/MDH2 oxidoreductase family.</text>
</comment>
<dbReference type="InterPro" id="IPR043144">
    <property type="entry name" value="Mal/L-sulf/L-lact_DH-like_ah"/>
</dbReference>
<dbReference type="Pfam" id="PF02615">
    <property type="entry name" value="Ldh_2"/>
    <property type="match status" value="1"/>
</dbReference>
<keyword evidence="2" id="KW-0560">Oxidoreductase</keyword>
<dbReference type="InterPro" id="IPR003767">
    <property type="entry name" value="Malate/L-lactate_DH-like"/>
</dbReference>
<dbReference type="GO" id="GO:0016491">
    <property type="term" value="F:oxidoreductase activity"/>
    <property type="evidence" value="ECO:0007669"/>
    <property type="project" value="UniProtKB-KW"/>
</dbReference>
<comment type="caution">
    <text evidence="3">The sequence shown here is derived from an EMBL/GenBank/DDBJ whole genome shotgun (WGS) entry which is preliminary data.</text>
</comment>
<evidence type="ECO:0000256" key="1">
    <source>
        <dbReference type="ARBA" id="ARBA00006056"/>
    </source>
</evidence>
<name>A0A6C1TWD8_9CORY</name>
<evidence type="ECO:0000256" key="2">
    <source>
        <dbReference type="ARBA" id="ARBA00023002"/>
    </source>
</evidence>
<evidence type="ECO:0000313" key="3">
    <source>
        <dbReference type="EMBL" id="TVS28174.1"/>
    </source>
</evidence>
<dbReference type="Gene3D" id="1.10.1530.10">
    <property type="match status" value="1"/>
</dbReference>
<evidence type="ECO:0000313" key="4">
    <source>
        <dbReference type="Proteomes" id="UP000336646"/>
    </source>
</evidence>